<dbReference type="CDD" id="cd00882">
    <property type="entry name" value="Ras_like_GTPase"/>
    <property type="match status" value="1"/>
</dbReference>
<evidence type="ECO:0000256" key="3">
    <source>
        <dbReference type="SAM" id="MobiDB-lite"/>
    </source>
</evidence>
<protein>
    <submittedName>
        <fullName evidence="6">Ras GEF</fullName>
    </submittedName>
</protein>
<evidence type="ECO:0000313" key="6">
    <source>
        <dbReference type="EMBL" id="GBE77904.1"/>
    </source>
</evidence>
<feature type="compositionally biased region" description="Basic and acidic residues" evidence="3">
    <location>
        <begin position="458"/>
        <end position="468"/>
    </location>
</feature>
<dbReference type="GO" id="GO:0005886">
    <property type="term" value="C:plasma membrane"/>
    <property type="evidence" value="ECO:0007669"/>
    <property type="project" value="TreeGrafter"/>
</dbReference>
<feature type="region of interest" description="Disordered" evidence="3">
    <location>
        <begin position="103"/>
        <end position="171"/>
    </location>
</feature>
<dbReference type="InterPro" id="IPR023578">
    <property type="entry name" value="Ras_GEF_dom_sf"/>
</dbReference>
<dbReference type="SMART" id="SM00147">
    <property type="entry name" value="RasGEF"/>
    <property type="match status" value="1"/>
</dbReference>
<organism evidence="6 7">
    <name type="scientific">Sparassis crispa</name>
    <dbReference type="NCBI Taxonomy" id="139825"/>
    <lineage>
        <taxon>Eukaryota</taxon>
        <taxon>Fungi</taxon>
        <taxon>Dikarya</taxon>
        <taxon>Basidiomycota</taxon>
        <taxon>Agaricomycotina</taxon>
        <taxon>Agaricomycetes</taxon>
        <taxon>Polyporales</taxon>
        <taxon>Sparassidaceae</taxon>
        <taxon>Sparassis</taxon>
    </lineage>
</organism>
<dbReference type="OrthoDB" id="28357at2759"/>
<evidence type="ECO:0000256" key="1">
    <source>
        <dbReference type="ARBA" id="ARBA00022658"/>
    </source>
</evidence>
<evidence type="ECO:0000256" key="2">
    <source>
        <dbReference type="PROSITE-ProRule" id="PRU00168"/>
    </source>
</evidence>
<feature type="domain" description="Ras-GEF" evidence="4">
    <location>
        <begin position="861"/>
        <end position="1092"/>
    </location>
</feature>
<dbReference type="EMBL" id="BFAD01000001">
    <property type="protein sequence ID" value="GBE77904.1"/>
    <property type="molecule type" value="Genomic_DNA"/>
</dbReference>
<dbReference type="CDD" id="cd06224">
    <property type="entry name" value="REM"/>
    <property type="match status" value="1"/>
</dbReference>
<dbReference type="PROSITE" id="PS50212">
    <property type="entry name" value="RASGEF_NTER"/>
    <property type="match status" value="1"/>
</dbReference>
<dbReference type="InterPro" id="IPR027417">
    <property type="entry name" value="P-loop_NTPase"/>
</dbReference>
<dbReference type="SUPFAM" id="SSF48366">
    <property type="entry name" value="Ras GEF"/>
    <property type="match status" value="1"/>
</dbReference>
<feature type="compositionally biased region" description="Polar residues" evidence="3">
    <location>
        <begin position="518"/>
        <end position="528"/>
    </location>
</feature>
<dbReference type="PROSITE" id="PS50009">
    <property type="entry name" value="RASGEF_CAT"/>
    <property type="match status" value="1"/>
</dbReference>
<keyword evidence="7" id="KW-1185">Reference proteome</keyword>
<reference evidence="6 7" key="1">
    <citation type="journal article" date="2018" name="Sci. Rep.">
        <title>Genome sequence of the cauliflower mushroom Sparassis crispa (Hanabiratake) and its association with beneficial usage.</title>
        <authorList>
            <person name="Kiyama R."/>
            <person name="Furutani Y."/>
            <person name="Kawaguchi K."/>
            <person name="Nakanishi T."/>
        </authorList>
    </citation>
    <scope>NUCLEOTIDE SEQUENCE [LARGE SCALE GENOMIC DNA]</scope>
</reference>
<dbReference type="Pfam" id="PF00617">
    <property type="entry name" value="RasGEF"/>
    <property type="match status" value="1"/>
</dbReference>
<dbReference type="PANTHER" id="PTHR23113:SF348">
    <property type="entry name" value="GUANYL-NUCLEOTIDE EXCHANGE FACTOR RASGEF, PUTATIVE (AFU_ORTHOLOGUE AFUA_1G04700)-RELATED"/>
    <property type="match status" value="1"/>
</dbReference>
<feature type="region of interest" description="Disordered" evidence="3">
    <location>
        <begin position="1096"/>
        <end position="1125"/>
    </location>
</feature>
<evidence type="ECO:0000259" key="4">
    <source>
        <dbReference type="PROSITE" id="PS50009"/>
    </source>
</evidence>
<feature type="compositionally biased region" description="Low complexity" evidence="3">
    <location>
        <begin position="130"/>
        <end position="141"/>
    </location>
</feature>
<dbReference type="Gene3D" id="1.20.870.10">
    <property type="entry name" value="Son of sevenless (SoS) protein Chain: S domain 1"/>
    <property type="match status" value="1"/>
</dbReference>
<feature type="compositionally biased region" description="Polar residues" evidence="3">
    <location>
        <begin position="46"/>
        <end position="76"/>
    </location>
</feature>
<dbReference type="AlphaFoldDB" id="A0A401G6W7"/>
<comment type="caution">
    <text evidence="6">The sequence shown here is derived from an EMBL/GenBank/DDBJ whole genome shotgun (WGS) entry which is preliminary data.</text>
</comment>
<dbReference type="PANTHER" id="PTHR23113">
    <property type="entry name" value="GUANINE NUCLEOTIDE EXCHANGE FACTOR"/>
    <property type="match status" value="1"/>
</dbReference>
<dbReference type="STRING" id="139825.A0A401G6W7"/>
<feature type="region of interest" description="Disordered" evidence="3">
    <location>
        <begin position="1"/>
        <end position="76"/>
    </location>
</feature>
<feature type="compositionally biased region" description="Polar residues" evidence="3">
    <location>
        <begin position="27"/>
        <end position="37"/>
    </location>
</feature>
<dbReference type="GO" id="GO:0005085">
    <property type="term" value="F:guanyl-nucleotide exchange factor activity"/>
    <property type="evidence" value="ECO:0007669"/>
    <property type="project" value="UniProtKB-KW"/>
</dbReference>
<gene>
    <name evidence="6" type="ORF">SCP_0107860</name>
</gene>
<dbReference type="SUPFAM" id="SSF52540">
    <property type="entry name" value="P-loop containing nucleoside triphosphate hydrolases"/>
    <property type="match status" value="1"/>
</dbReference>
<dbReference type="InterPro" id="IPR000651">
    <property type="entry name" value="Ras-like_Gua-exchang_fac_N"/>
</dbReference>
<dbReference type="Pfam" id="PF00618">
    <property type="entry name" value="RasGEF_N"/>
    <property type="match status" value="1"/>
</dbReference>
<name>A0A401G6W7_9APHY</name>
<feature type="region of interest" description="Disordered" evidence="3">
    <location>
        <begin position="513"/>
        <end position="595"/>
    </location>
</feature>
<dbReference type="InterPro" id="IPR008937">
    <property type="entry name" value="Ras-like_GEF"/>
</dbReference>
<keyword evidence="1 2" id="KW-0344">Guanine-nucleotide releasing factor</keyword>
<dbReference type="GO" id="GO:0007265">
    <property type="term" value="P:Ras protein signal transduction"/>
    <property type="evidence" value="ECO:0007669"/>
    <property type="project" value="TreeGrafter"/>
</dbReference>
<feature type="compositionally biased region" description="Polar residues" evidence="3">
    <location>
        <begin position="577"/>
        <end position="591"/>
    </location>
</feature>
<feature type="region of interest" description="Disordered" evidence="3">
    <location>
        <begin position="458"/>
        <end position="499"/>
    </location>
</feature>
<dbReference type="InterPro" id="IPR036964">
    <property type="entry name" value="RASGEF_cat_dom_sf"/>
</dbReference>
<dbReference type="GeneID" id="38774821"/>
<evidence type="ECO:0000259" key="5">
    <source>
        <dbReference type="PROSITE" id="PS50212"/>
    </source>
</evidence>
<feature type="compositionally biased region" description="Low complexity" evidence="3">
    <location>
        <begin position="538"/>
        <end position="561"/>
    </location>
</feature>
<dbReference type="RefSeq" id="XP_027608817.1">
    <property type="nucleotide sequence ID" value="XM_027753016.1"/>
</dbReference>
<feature type="compositionally biased region" description="Polar residues" evidence="3">
    <location>
        <begin position="486"/>
        <end position="499"/>
    </location>
</feature>
<dbReference type="InterPro" id="IPR001895">
    <property type="entry name" value="RASGEF_cat_dom"/>
</dbReference>
<dbReference type="Gene3D" id="1.10.840.10">
    <property type="entry name" value="Ras guanine-nucleotide exchange factors catalytic domain"/>
    <property type="match status" value="1"/>
</dbReference>
<proteinExistence type="predicted"/>
<accession>A0A401G6W7</accession>
<dbReference type="InParanoid" id="A0A401G6W7"/>
<sequence length="1139" mass="125678">MTAKSHQIDLPEIPSLPPIRMPDASHFSDTSTPSLYSSRVPIPASRSPSSPDTFQTTQESPSVNANGNPTTNASVSFLTLTPPSSLSLPSTLRKSISVDSFIKHRQPSSPTPRSGPASAVTSHLLPPQETTPRSSTSTLPSEVPLSTFRAPLRGRDGRVSPPQLLHGTSTNVEDREVSSFFDESDVEQSESVGQRPRKAKAAMRHVVLPPGELVLPSRLQTTNSFPNIDASQPPAPIVPARSSSLSHKMIKQRALMHVNTQIPSNIEPWQPPPVTIAVVGAARCGKSTVIRKGLKAYGLSEPETITLSDTPEFGVDAFIYTSRSGRISVSQDTPERVFKVLEVDTASLSLNKKGNVWPDIRPKLDGILVCYDAAREESFLPVETVLREFSGLKLPTVVLACKSDLDAVVDPQHALEVIQSYDVGLVEVTNSHSFGKGKMRDAFDWIFKAIFHALDNRGGMRTERDRYRNPASPAVLENPSAGDISRASSATPTASGVTLQSAQLHSMSISQPYAKAPSSVSPHATGQTPIPAGLFHIPSPTSSGPHTPSTPTSPTRARSTSDIFSEHEKAKRVRSKGSLNVLPSASGSEPQTGFEDINESMRDVSIRESRAPPWMTLEELLNKLLFMAVSDDDPVFISHFLLTYRRFASPRSILLAMQKRMRALDQPSGDPMFACFAQMRICLLLDNWIKIFPNDFAVPGAHSALAALVKSILAKTYLLHYGSDFQPFVDSVPNINDGDKSWALRVDEESDVFSVLSDEESFSTLDTSMLDTDSHLSSSLSQFPTDDDGLLVGAVPPTSHGPTAGPSRERKASLPLTAKALIGSSMTSSTGIGHFEGGAYIPAKQQLKQLIAMAQELNAIDPQEIAQEISRIESQFFLQIEPRHWLQHVLVQGRKDPESDTIAKYNHVSNHIATWVVSFILCHDKLKHRARQIEKFVDIANRLRAMHNYSALRAIIAGINSATYEGDPALEMFRSRSPELWKSFQSFDQLLQSVRSHQKYRMALRNTDGPCIPALEIHLSDLIRAHEGNSDYHDDDPNKIHWAKFNMMARFIDAITHCQRGCHESGEYEYPPRENICKLLLFLNEDLLMDTEMQRSRIAPPDSDGEEGYRSATPRTYSRDTPHHPKEPQILRKIFFWQP</sequence>
<feature type="domain" description="N-terminal Ras-GEF" evidence="5">
    <location>
        <begin position="608"/>
        <end position="733"/>
    </location>
</feature>
<dbReference type="Gene3D" id="3.40.50.300">
    <property type="entry name" value="P-loop containing nucleotide triphosphate hydrolases"/>
    <property type="match status" value="1"/>
</dbReference>
<dbReference type="Proteomes" id="UP000287166">
    <property type="component" value="Unassembled WGS sequence"/>
</dbReference>
<evidence type="ECO:0000313" key="7">
    <source>
        <dbReference type="Proteomes" id="UP000287166"/>
    </source>
</evidence>